<evidence type="ECO:0000313" key="15">
    <source>
        <dbReference type="Proteomes" id="UP000585272"/>
    </source>
</evidence>
<accession>A0A840I982</accession>
<evidence type="ECO:0000256" key="10">
    <source>
        <dbReference type="SAM" id="MobiDB-lite"/>
    </source>
</evidence>
<evidence type="ECO:0000313" key="14">
    <source>
        <dbReference type="EMBL" id="MBB4661469.1"/>
    </source>
</evidence>
<reference evidence="14 15" key="1">
    <citation type="submission" date="2020-08" db="EMBL/GenBank/DDBJ databases">
        <title>Genomic Encyclopedia of Archaeal and Bacterial Type Strains, Phase II (KMG-II): from individual species to whole genera.</title>
        <authorList>
            <person name="Goeker M."/>
        </authorList>
    </citation>
    <scope>NUCLEOTIDE SEQUENCE [LARGE SCALE GENOMIC DNA]</scope>
    <source>
        <strain evidence="14 15">DSM 23288</strain>
    </source>
</reference>
<dbReference type="SUPFAM" id="SSF51246">
    <property type="entry name" value="Rudiment single hybrid motif"/>
    <property type="match status" value="1"/>
</dbReference>
<feature type="region of interest" description="Disordered" evidence="10">
    <location>
        <begin position="503"/>
        <end position="535"/>
    </location>
</feature>
<dbReference type="PROSITE" id="PS00188">
    <property type="entry name" value="BIOTIN"/>
    <property type="match status" value="1"/>
</dbReference>
<dbReference type="SUPFAM" id="SSF51230">
    <property type="entry name" value="Single hybrid motif"/>
    <property type="match status" value="1"/>
</dbReference>
<dbReference type="GO" id="GO:0046872">
    <property type="term" value="F:metal ion binding"/>
    <property type="evidence" value="ECO:0007669"/>
    <property type="project" value="InterPro"/>
</dbReference>
<sequence>MFSKILIANRGEIAVRVIRACEEMGIASVAVYSELDRDALHVKRADEAYLIGPGPAAESYLRVDKILEVAKRSGAEAIHPGYGFLAENAAFAAACEEAGITFIGPPAAAIDAMGSKTAARELMKKAGVPIVPGTTEPVKDVRAARRIIERTIGYPVAVKAAGGGGGKGFRVALTDDELEAAFEGASREGEKFFSDPTVYLERYLPDPRHVEVQVLADRHGNVIHLGERDCSVQRRHQKLIEESPAPAVDAELREKIGKIATDAAAAVHYVGAGTIEGLLQDGEYYFLEMNTRVQVEHCVTEMTTGVDIVKEGIRAAAGEPLSIKQEDVVLRGHAIECRINAEDASKNFAPAPGRIGDYKEPSGPGVRVDSGVGPGGEVSPMYDPMVAKLIVWDVDRESATRRMLRALNEYEITELKTLIPFHSALLATDQWARAETCRDLVEDRKWLRALAFPRVDGPVSSDGDEEEAKVESTYTVEVSGRRFDVKVIGAPFAGGGPVVAMNGSGPAAGGAKRPRRERKSGGAGGGADTLPSPMQGNMWRVKVRQGDTVQEGQLLCIIEAMKMENEITAHKAGVVVEIPITEGAAISAGDTIAVIRSPDPA</sequence>
<dbReference type="InterPro" id="IPR005481">
    <property type="entry name" value="BC-like_N"/>
</dbReference>
<dbReference type="Pfam" id="PF02785">
    <property type="entry name" value="Biotin_carb_C"/>
    <property type="match status" value="1"/>
</dbReference>
<dbReference type="EMBL" id="JACHNU010000001">
    <property type="protein sequence ID" value="MBB4661469.1"/>
    <property type="molecule type" value="Genomic_DNA"/>
</dbReference>
<evidence type="ECO:0000259" key="12">
    <source>
        <dbReference type="PROSITE" id="PS50975"/>
    </source>
</evidence>
<dbReference type="PROSITE" id="PS50968">
    <property type="entry name" value="BIOTINYL_LIPOYL"/>
    <property type="match status" value="1"/>
</dbReference>
<dbReference type="InterPro" id="IPR005479">
    <property type="entry name" value="CPAse_ATP-bd"/>
</dbReference>
<dbReference type="SUPFAM" id="SSF56059">
    <property type="entry name" value="Glutathione synthetase ATP-binding domain-like"/>
    <property type="match status" value="1"/>
</dbReference>
<feature type="domain" description="Lipoyl-binding" evidence="11">
    <location>
        <begin position="520"/>
        <end position="596"/>
    </location>
</feature>
<evidence type="ECO:0000259" key="13">
    <source>
        <dbReference type="PROSITE" id="PS50979"/>
    </source>
</evidence>
<dbReference type="CDD" id="cd06850">
    <property type="entry name" value="biotinyl_domain"/>
    <property type="match status" value="1"/>
</dbReference>
<organism evidence="14 15">
    <name type="scientific">Conexibacter arvalis</name>
    <dbReference type="NCBI Taxonomy" id="912552"/>
    <lineage>
        <taxon>Bacteria</taxon>
        <taxon>Bacillati</taxon>
        <taxon>Actinomycetota</taxon>
        <taxon>Thermoleophilia</taxon>
        <taxon>Solirubrobacterales</taxon>
        <taxon>Conexibacteraceae</taxon>
        <taxon>Conexibacter</taxon>
    </lineage>
</organism>
<dbReference type="Gene3D" id="2.40.50.100">
    <property type="match status" value="1"/>
</dbReference>
<dbReference type="InterPro" id="IPR016185">
    <property type="entry name" value="PreATP-grasp_dom_sf"/>
</dbReference>
<protein>
    <recommendedName>
        <fullName evidence="2">biotin carboxylase</fullName>
        <ecNumber evidence="2">6.3.4.14</ecNumber>
    </recommendedName>
</protein>
<dbReference type="Pfam" id="PF00289">
    <property type="entry name" value="Biotin_carb_N"/>
    <property type="match status" value="1"/>
</dbReference>
<dbReference type="Pfam" id="PF02786">
    <property type="entry name" value="CPSase_L_D2"/>
    <property type="match status" value="1"/>
</dbReference>
<dbReference type="Proteomes" id="UP000585272">
    <property type="component" value="Unassembled WGS sequence"/>
</dbReference>
<dbReference type="PROSITE" id="PS50979">
    <property type="entry name" value="BC"/>
    <property type="match status" value="1"/>
</dbReference>
<proteinExistence type="predicted"/>
<dbReference type="PROSITE" id="PS50975">
    <property type="entry name" value="ATP_GRASP"/>
    <property type="match status" value="1"/>
</dbReference>
<dbReference type="SMART" id="SM00878">
    <property type="entry name" value="Biotin_carb_C"/>
    <property type="match status" value="1"/>
</dbReference>
<dbReference type="PROSITE" id="PS00866">
    <property type="entry name" value="CPSASE_1"/>
    <property type="match status" value="1"/>
</dbReference>
<dbReference type="InterPro" id="IPR005482">
    <property type="entry name" value="Biotin_COase_C"/>
</dbReference>
<dbReference type="PANTHER" id="PTHR18866">
    <property type="entry name" value="CARBOXYLASE:PYRUVATE/ACETYL-COA/PROPIONYL-COA CARBOXYLASE"/>
    <property type="match status" value="1"/>
</dbReference>
<evidence type="ECO:0000256" key="3">
    <source>
        <dbReference type="ARBA" id="ARBA00022598"/>
    </source>
</evidence>
<dbReference type="GO" id="GO:0004075">
    <property type="term" value="F:biotin carboxylase activity"/>
    <property type="evidence" value="ECO:0007669"/>
    <property type="project" value="UniProtKB-EC"/>
</dbReference>
<dbReference type="InterPro" id="IPR011054">
    <property type="entry name" value="Rudment_hybrid_motif"/>
</dbReference>
<dbReference type="InterPro" id="IPR001882">
    <property type="entry name" value="Biotin_BS"/>
</dbReference>
<evidence type="ECO:0000256" key="1">
    <source>
        <dbReference type="ARBA" id="ARBA00001953"/>
    </source>
</evidence>
<dbReference type="PROSITE" id="PS00867">
    <property type="entry name" value="CPSASE_2"/>
    <property type="match status" value="1"/>
</dbReference>
<dbReference type="InterPro" id="IPR011053">
    <property type="entry name" value="Single_hybrid_motif"/>
</dbReference>
<dbReference type="InterPro" id="IPR000089">
    <property type="entry name" value="Biotin_lipoyl"/>
</dbReference>
<dbReference type="NCBIfam" id="NF006367">
    <property type="entry name" value="PRK08591.1"/>
    <property type="match status" value="1"/>
</dbReference>
<evidence type="ECO:0000256" key="8">
    <source>
        <dbReference type="ARBA" id="ARBA00048501"/>
    </source>
</evidence>
<keyword evidence="15" id="KW-1185">Reference proteome</keyword>
<comment type="cofactor">
    <cofactor evidence="1">
        <name>biotin</name>
        <dbReference type="ChEBI" id="CHEBI:57586"/>
    </cofactor>
</comment>
<evidence type="ECO:0000256" key="2">
    <source>
        <dbReference type="ARBA" id="ARBA00013263"/>
    </source>
</evidence>
<evidence type="ECO:0000256" key="4">
    <source>
        <dbReference type="ARBA" id="ARBA00022741"/>
    </source>
</evidence>
<comment type="catalytic activity">
    <reaction evidence="8">
        <text>N(6)-biotinyl-L-lysyl-[protein] + hydrogencarbonate + ATP = N(6)-carboxybiotinyl-L-lysyl-[protein] + ADP + phosphate + H(+)</text>
        <dbReference type="Rhea" id="RHEA:13501"/>
        <dbReference type="Rhea" id="RHEA-COMP:10505"/>
        <dbReference type="Rhea" id="RHEA-COMP:10506"/>
        <dbReference type="ChEBI" id="CHEBI:15378"/>
        <dbReference type="ChEBI" id="CHEBI:17544"/>
        <dbReference type="ChEBI" id="CHEBI:30616"/>
        <dbReference type="ChEBI" id="CHEBI:43474"/>
        <dbReference type="ChEBI" id="CHEBI:83144"/>
        <dbReference type="ChEBI" id="CHEBI:83145"/>
        <dbReference type="ChEBI" id="CHEBI:456216"/>
        <dbReference type="EC" id="6.3.4.14"/>
    </reaction>
    <physiologicalReaction direction="left-to-right" evidence="8">
        <dbReference type="Rhea" id="RHEA:13502"/>
    </physiologicalReaction>
</comment>
<keyword evidence="6" id="KW-0460">Magnesium</keyword>
<dbReference type="SUPFAM" id="SSF52440">
    <property type="entry name" value="PreATP-grasp domain"/>
    <property type="match status" value="1"/>
</dbReference>
<dbReference type="AlphaFoldDB" id="A0A840I982"/>
<dbReference type="RefSeq" id="WP_183339664.1">
    <property type="nucleotide sequence ID" value="NZ_JACHNU010000001.1"/>
</dbReference>
<dbReference type="FunFam" id="2.40.50.100:FF:000003">
    <property type="entry name" value="Acetyl-CoA carboxylase biotin carboxyl carrier protein"/>
    <property type="match status" value="1"/>
</dbReference>
<comment type="caution">
    <text evidence="14">The sequence shown here is derived from an EMBL/GenBank/DDBJ whole genome shotgun (WGS) entry which is preliminary data.</text>
</comment>
<name>A0A840I982_9ACTN</name>
<dbReference type="InterPro" id="IPR004549">
    <property type="entry name" value="Acetyl_CoA_COase_biotin_COase"/>
</dbReference>
<feature type="domain" description="Biotin carboxylation" evidence="13">
    <location>
        <begin position="1"/>
        <end position="446"/>
    </location>
</feature>
<dbReference type="InterPro" id="IPR050856">
    <property type="entry name" value="Biotin_carboxylase_complex"/>
</dbReference>
<dbReference type="InterPro" id="IPR011764">
    <property type="entry name" value="Biotin_carboxylation_dom"/>
</dbReference>
<feature type="domain" description="ATP-grasp" evidence="12">
    <location>
        <begin position="120"/>
        <end position="317"/>
    </location>
</feature>
<evidence type="ECO:0000256" key="9">
    <source>
        <dbReference type="PROSITE-ProRule" id="PRU00409"/>
    </source>
</evidence>
<evidence type="ECO:0000256" key="5">
    <source>
        <dbReference type="ARBA" id="ARBA00022840"/>
    </source>
</evidence>
<dbReference type="EC" id="6.3.4.14" evidence="2"/>
<keyword evidence="4 9" id="KW-0547">Nucleotide-binding</keyword>
<evidence type="ECO:0000256" key="7">
    <source>
        <dbReference type="ARBA" id="ARBA00023267"/>
    </source>
</evidence>
<keyword evidence="7" id="KW-0092">Biotin</keyword>
<keyword evidence="3 14" id="KW-0436">Ligase</keyword>
<dbReference type="InterPro" id="IPR011761">
    <property type="entry name" value="ATP-grasp"/>
</dbReference>
<evidence type="ECO:0000256" key="6">
    <source>
        <dbReference type="ARBA" id="ARBA00022842"/>
    </source>
</evidence>
<keyword evidence="5 9" id="KW-0067">ATP-binding</keyword>
<evidence type="ECO:0000259" key="11">
    <source>
        <dbReference type="PROSITE" id="PS50968"/>
    </source>
</evidence>
<dbReference type="FunFam" id="3.40.50.20:FF:000010">
    <property type="entry name" value="Propionyl-CoA carboxylase subunit alpha"/>
    <property type="match status" value="1"/>
</dbReference>
<dbReference type="PANTHER" id="PTHR18866:SF33">
    <property type="entry name" value="METHYLCROTONOYL-COA CARBOXYLASE SUBUNIT ALPHA, MITOCHONDRIAL-RELATED"/>
    <property type="match status" value="1"/>
</dbReference>
<dbReference type="Pfam" id="PF00364">
    <property type="entry name" value="Biotin_lipoyl"/>
    <property type="match status" value="1"/>
</dbReference>
<dbReference type="GO" id="GO:0005524">
    <property type="term" value="F:ATP binding"/>
    <property type="evidence" value="ECO:0007669"/>
    <property type="project" value="UniProtKB-UniRule"/>
</dbReference>
<dbReference type="Gene3D" id="3.30.470.20">
    <property type="entry name" value="ATP-grasp fold, B domain"/>
    <property type="match status" value="1"/>
</dbReference>
<dbReference type="NCBIfam" id="TIGR00514">
    <property type="entry name" value="accC"/>
    <property type="match status" value="1"/>
</dbReference>
<gene>
    <name evidence="14" type="ORF">BDZ31_001042</name>
</gene>